<dbReference type="STRING" id="185431.Q57YV4"/>
<evidence type="ECO:0000313" key="4">
    <source>
        <dbReference type="EMBL" id="AAZ13489.1"/>
    </source>
</evidence>
<feature type="compositionally biased region" description="Polar residues" evidence="1">
    <location>
        <begin position="277"/>
        <end position="289"/>
    </location>
</feature>
<dbReference type="KEGG" id="tbr:Tb927.8.7260"/>
<gene>
    <name evidence="4" type="primary">Tb08.10K10.440</name>
    <name evidence="3" type="ORF">Tb927.8.7260</name>
</gene>
<evidence type="ECO:0000313" key="5">
    <source>
        <dbReference type="Proteomes" id="UP000008524"/>
    </source>
</evidence>
<evidence type="ECO:0000259" key="2">
    <source>
        <dbReference type="Pfam" id="PF24945"/>
    </source>
</evidence>
<reference evidence="4 5" key="2">
    <citation type="journal article" date="2005" name="Science">
        <title>The genome of the African trypanosome Trypanosoma brucei.</title>
        <authorList>
            <person name="Berriman M."/>
            <person name="Ghedin E."/>
            <person name="Hertz-Fowler C."/>
            <person name="Blandin G."/>
            <person name="Renauld H."/>
            <person name="Bartholomeu D.C."/>
            <person name="Lennard N.J."/>
            <person name="Caler E."/>
            <person name="Hamlin N.E."/>
            <person name="Haas B."/>
            <person name="Bohme U."/>
            <person name="Hannick L."/>
            <person name="Aslett M.A."/>
            <person name="Shallom J."/>
            <person name="Marcello L."/>
            <person name="Hou L."/>
            <person name="Wickstead B."/>
            <person name="Alsmark U.C."/>
            <person name="Arrowsmith C."/>
            <person name="Atkin R.J."/>
            <person name="Barron A.J."/>
            <person name="Bringaud F."/>
            <person name="Brooks K."/>
            <person name="Carrington M."/>
            <person name="Cherevach I."/>
            <person name="Chillingworth T.J."/>
            <person name="Churcher C."/>
            <person name="Clark L.N."/>
            <person name="Corton C.H."/>
            <person name="Cronin A."/>
            <person name="Davies R.M."/>
            <person name="Doggett J."/>
            <person name="Djikeng A."/>
            <person name="Feldblyum T."/>
            <person name="Field M.C."/>
            <person name="Fraser A."/>
            <person name="Goodhead I."/>
            <person name="Hance Z."/>
            <person name="Harper D."/>
            <person name="Harris B.R."/>
            <person name="Hauser H."/>
            <person name="Hostetler J."/>
            <person name="Ivens A."/>
            <person name="Jagels K."/>
            <person name="Johnson D."/>
            <person name="Johnson J."/>
            <person name="Jones K."/>
            <person name="Kerhornou A.X."/>
            <person name="Koo H."/>
            <person name="Larke N."/>
            <person name="Landfear S."/>
            <person name="Larkin C."/>
            <person name="Leech V."/>
            <person name="Line A."/>
            <person name="Lord A."/>
            <person name="Macleod A."/>
            <person name="Mooney P.J."/>
            <person name="Moule S."/>
            <person name="Martin D.M."/>
            <person name="Morgan G.W."/>
            <person name="Mungall K."/>
            <person name="Norbertczak H."/>
            <person name="Ormond D."/>
            <person name="Pai G."/>
            <person name="Peacock C.S."/>
            <person name="Peterson J."/>
            <person name="Quail M.A."/>
            <person name="Rabbinowitsch E."/>
            <person name="Rajandream M.A."/>
            <person name="Reitter C."/>
            <person name="Salzberg S.L."/>
            <person name="Sanders M."/>
            <person name="Schobel S."/>
            <person name="Sharp S."/>
            <person name="Simmonds M."/>
            <person name="Simpson A.J."/>
            <person name="Tallon L."/>
            <person name="Turner C.M."/>
            <person name="Tait A."/>
            <person name="Tivey A.R."/>
            <person name="Van Aken S."/>
            <person name="Walker D."/>
            <person name="Wanless D."/>
            <person name="Wang S."/>
            <person name="White B."/>
            <person name="White O."/>
            <person name="Whitehead S."/>
            <person name="Woodward J."/>
            <person name="Wortman J."/>
            <person name="Adams M.D."/>
            <person name="Embley T.M."/>
            <person name="Gull K."/>
            <person name="Ullu E."/>
            <person name="Barry J.D."/>
            <person name="Fairlamb A.H."/>
            <person name="Opperdoes F."/>
            <person name="Barrell B.G."/>
            <person name="Donelson J.E."/>
            <person name="Hall N."/>
            <person name="Fraser C.M."/>
            <person name="Melville S.E."/>
            <person name="El-Sayed N.M."/>
        </authorList>
    </citation>
    <scope>NUCLEOTIDE SEQUENCE [LARGE SCALE GENOMIC DNA]</scope>
    <source>
        <strain evidence="4 5">927/4 GUTat10.1</strain>
    </source>
</reference>
<name>Q57YV4_TRYB2</name>
<sequence>MTARRRHRQRQANGHPHKHGVSHPRVTSQGEEQQQCGDSYGAQTTQQGVDYSYPTSPNAQPVSINHSELRPVKGEGERLEMSVSEEVKQQQSAEQREAASSAFDNNIEQHMESQTVTKHGAHDTSTRSRRGRTTRSARGRAQVGGRLSKPKAKTAALEAGGSFAPLTRAAAPQTVVSALEEQRRLRNIVAAPPAPLVYEDPAECDDSEVQDTAHDEAVEVKRQVGSFSRSFSTNYPKGTTEVSAPAAELNDTKPIFGNSERDSSQAATKGPEALGTGSHSGSETQSGTQAEEYKYVGGSAYGRQRTANVGRAFGGKGTPKRNHIGDRTRGSALPSSANAEIYQTGEEEEGTARKQTEGQRNQVETGAVAQGEAEGEHRRVRVESTKKAVMRGGADEEVVYKGAGEARTDVEEEAARRRAEEVARRRAAAKDVLMRRAEEAARRRAEKVAQRRAEHAARRKVEEEARKRVEGGAQKAAEEVARKNAEEAARKKAEEEARKKAEEAARKKAEEAARKKAEEAARKKAEEAARKKAEEAARKKAEEAARKKAEEAARKKAEEAARKKAEEAARKKAEEAARKKAEEAARKKAEEAARKKAEEAARKKAEEAARKKAEEAARKKAEEAARKKAEEEARKKAEEEARKRAEEEARKKAEEEARKRAEEAARKKAEEEARKKAEEEARKKAEEAARKKAEEAARKRAEEAARKKAEEAARKKAEEAARKKAEEAARKRAEEAARKKAEEEARRMAEEEEEARRMAEEEAVRKRVEREVARKKAEEVARRRAEQAVRKKAEEVAVRKRAEEEAARRMAEEEEARRMAEEENLERGRAVDGAARTATGNETTLTEQQRRERAKKKLERYRKQALARNQRPAWRESDAAAAAAAAVAQGAADVPFVPTRGNTILPSEARAASTSEEELIAGALTFPNSNVAIEKFDENQLVVRRQSLDDPWDIGLRFDWTIKTLAIGSLPTYRLTDPRRMHPFMRMYQSKPVWFLEEVNGTKANNIREVMEVLKKSLLAKFVFRKPH</sequence>
<protein>
    <submittedName>
        <fullName evidence="3">Kinetoplast-associated protein, putative</fullName>
    </submittedName>
</protein>
<dbReference type="GO" id="GO:0000902">
    <property type="term" value="P:cell morphogenesis"/>
    <property type="evidence" value="ECO:0000247"/>
    <property type="project" value="GeneDB"/>
</dbReference>
<accession>Q57YV4</accession>
<feature type="compositionally biased region" description="Low complexity" evidence="1">
    <location>
        <begin position="89"/>
        <end position="102"/>
    </location>
</feature>
<proteinExistence type="predicted"/>
<dbReference type="GO" id="GO:0042301">
    <property type="term" value="F:phosphate ion binding"/>
    <property type="evidence" value="ECO:0000314"/>
    <property type="project" value="GeneDB"/>
</dbReference>
<feature type="compositionally biased region" description="Basic residues" evidence="1">
    <location>
        <begin position="1"/>
        <end position="22"/>
    </location>
</feature>
<dbReference type="GeneID" id="3659736"/>
<dbReference type="OrthoDB" id="273923at2759"/>
<dbReference type="OMA" id="RENAKWI"/>
<dbReference type="InParanoid" id="Q57YV4"/>
<feature type="compositionally biased region" description="Basic and acidic residues" evidence="1">
    <location>
        <begin position="67"/>
        <end position="88"/>
    </location>
</feature>
<feature type="domain" description="DUF7759" evidence="2">
    <location>
        <begin position="921"/>
        <end position="1025"/>
    </location>
</feature>
<reference evidence="4" key="4">
    <citation type="submission" date="2005-04" db="EMBL/GenBank/DDBJ databases">
        <title>Sequencing, closure, and annotation of Trypanosoma brucei chromosomes 2 through 8.</title>
        <authorList>
            <person name="Ghedin E."/>
            <person name="Blandin G."/>
            <person name="Bartholomeu D."/>
            <person name="Caler E."/>
            <person name="Haas B."/>
            <person name="Hannick L."/>
            <person name="Shallom J."/>
            <person name="Hou L."/>
            <person name="Djikeng A."/>
            <person name="Feldblyum T."/>
            <person name="Hostetler J."/>
            <person name="Johnson J."/>
            <person name="Jones K."/>
            <person name="Koo H.L."/>
            <person name="Larkin C."/>
            <person name="Pai G."/>
            <person name="Peterson J."/>
            <person name="Khalak H.G."/>
            <person name="Salzberg S."/>
            <person name="Simpson A.J."/>
            <person name="Tallon L."/>
            <person name="Van Aken S."/>
            <person name="Wanless D."/>
            <person name="White O."/>
            <person name="Wortman J."/>
            <person name="Fraser C.M."/>
            <person name="El-Sayed N.M.A."/>
        </authorList>
    </citation>
    <scope>NUCLEOTIDE SEQUENCE</scope>
    <source>
        <strain evidence="4">927/4 GUTat10.1</strain>
    </source>
</reference>
<feature type="compositionally biased region" description="Polar residues" evidence="1">
    <location>
        <begin position="103"/>
        <end position="117"/>
    </location>
</feature>
<organism evidence="3 5">
    <name type="scientific">Trypanosoma brucei brucei (strain 927/4 GUTat10.1)</name>
    <dbReference type="NCBI Taxonomy" id="185431"/>
    <lineage>
        <taxon>Eukaryota</taxon>
        <taxon>Discoba</taxon>
        <taxon>Euglenozoa</taxon>
        <taxon>Kinetoplastea</taxon>
        <taxon>Metakinetoplastina</taxon>
        <taxon>Trypanosomatida</taxon>
        <taxon>Trypanosomatidae</taxon>
        <taxon>Trypanosoma</taxon>
    </lineage>
</organism>
<feature type="compositionally biased region" description="Polar residues" evidence="1">
    <location>
        <begin position="225"/>
        <end position="242"/>
    </location>
</feature>
<dbReference type="PANTHER" id="PTHR38758:SF1">
    <property type="entry name" value="PROTEIN, PUTATIVE-RELATED"/>
    <property type="match status" value="1"/>
</dbReference>
<keyword evidence="5" id="KW-1185">Reference proteome</keyword>
<dbReference type="Pfam" id="PF24945">
    <property type="entry name" value="DUF7759"/>
    <property type="match status" value="1"/>
</dbReference>
<evidence type="ECO:0000256" key="1">
    <source>
        <dbReference type="SAM" id="MobiDB-lite"/>
    </source>
</evidence>
<dbReference type="VEuPathDB" id="TriTrypDB:Tb927.8.7260"/>
<feature type="region of interest" description="Disordered" evidence="1">
    <location>
        <begin position="435"/>
        <end position="830"/>
    </location>
</feature>
<feature type="region of interest" description="Disordered" evidence="1">
    <location>
        <begin position="1"/>
        <end position="153"/>
    </location>
</feature>
<feature type="compositionally biased region" description="Basic residues" evidence="1">
    <location>
        <begin position="127"/>
        <end position="138"/>
    </location>
</feature>
<feature type="region of interest" description="Disordered" evidence="1">
    <location>
        <begin position="220"/>
        <end position="379"/>
    </location>
</feature>
<dbReference type="Proteomes" id="UP000008524">
    <property type="component" value="Chromosome 8"/>
</dbReference>
<reference evidence="4" key="1">
    <citation type="journal article" date="2005" name="Science">
        <title>Comparative genomics of trypanosomatid parasitic protozoa.</title>
        <authorList>
            <person name="El-Sayed N.M."/>
            <person name="Myler P.J."/>
            <person name="Blandin G."/>
            <person name="Berriman M."/>
            <person name="Crabtree J."/>
            <person name="Aggarwal G."/>
            <person name="Caler E."/>
            <person name="Renauld H."/>
            <person name="Worthey E.A."/>
            <person name="Hertz-Fowler C."/>
            <person name="Ghedin E."/>
            <person name="Peacock C."/>
            <person name="Bartholomeu D.C."/>
            <person name="Haas B.J."/>
            <person name="Tran A.N."/>
            <person name="Wortman J.R."/>
            <person name="Alsmark U.C."/>
            <person name="Angiuoli S."/>
            <person name="Anupama A."/>
            <person name="Badger J."/>
            <person name="Bringaud F."/>
            <person name="Cadag E."/>
            <person name="Carlton J.M."/>
            <person name="Cerqueira G.C."/>
            <person name="Creasy T."/>
            <person name="Delcher A.L."/>
            <person name="Djikeng A."/>
            <person name="Embley T.M."/>
            <person name="Hauser C."/>
            <person name="Ivens A.C."/>
            <person name="Kummerfeld S.K."/>
            <person name="Pereira-Leal J.B."/>
            <person name="Nilsson D."/>
            <person name="Peterson J."/>
            <person name="Salzberg S.L."/>
            <person name="Shallom J."/>
            <person name="Silva J.C."/>
            <person name="Sundaram J."/>
            <person name="Westenberger S."/>
            <person name="White O."/>
            <person name="Melville S.E."/>
            <person name="Donelson J.E."/>
            <person name="Andersson B."/>
            <person name="Stuart K.D."/>
            <person name="Hall N."/>
        </authorList>
    </citation>
    <scope>NUCLEOTIDE SEQUENCE</scope>
    <source>
        <strain evidence="4">927/4 GUTat10.1</strain>
    </source>
</reference>
<dbReference type="GO" id="GO:0005739">
    <property type="term" value="C:mitochondrion"/>
    <property type="evidence" value="ECO:0000314"/>
    <property type="project" value="GeneDB"/>
</dbReference>
<dbReference type="PANTHER" id="PTHR38758">
    <property type="entry name" value="PUTATIVE-RELATED"/>
    <property type="match status" value="1"/>
</dbReference>
<dbReference type="RefSeq" id="XP_847555.1">
    <property type="nucleotide sequence ID" value="XM_842462.1"/>
</dbReference>
<dbReference type="eggNOG" id="KOG4307">
    <property type="taxonomic scope" value="Eukaryota"/>
</dbReference>
<dbReference type="AlphaFoldDB" id="Q57YV4"/>
<dbReference type="PaxDb" id="5691-AAZ13489"/>
<dbReference type="GO" id="GO:0005198">
    <property type="term" value="F:structural molecule activity"/>
    <property type="evidence" value="ECO:0000247"/>
    <property type="project" value="GeneDB"/>
</dbReference>
<dbReference type="EMBL" id="AC159404">
    <property type="protein sequence ID" value="AAX69236.1"/>
    <property type="molecule type" value="Genomic_DNA"/>
</dbReference>
<dbReference type="InterPro" id="IPR056661">
    <property type="entry name" value="DUF7759"/>
</dbReference>
<evidence type="ECO:0000313" key="3">
    <source>
        <dbReference type="EMBL" id="AAX69236.1"/>
    </source>
</evidence>
<accession>D6XMA9</accession>
<reference evidence="3" key="3">
    <citation type="submission" date="2005-04" db="EMBL/GenBank/DDBJ databases">
        <title>.</title>
        <authorList>
            <person name="Ghedin E."/>
            <person name="Blandin G."/>
            <person name="Bartholomeu D."/>
            <person name="Caler E."/>
            <person name="Haas B."/>
            <person name="Hannick L."/>
            <person name="Shallom J."/>
            <person name="Hou L."/>
            <person name="Djikeng A."/>
            <person name="Feldblyum T."/>
            <person name="Hostetler J."/>
            <person name="Johnson J."/>
            <person name="Jones K."/>
            <person name="Koo H.L."/>
            <person name="Larkin C."/>
            <person name="Pai G."/>
            <person name="Peterson J."/>
            <person name="Khalak H.G."/>
            <person name="Salzberg S."/>
            <person name="Simpson A.J."/>
            <person name="Tallon L."/>
            <person name="Van Aken S."/>
            <person name="Wanless D."/>
            <person name="White O."/>
            <person name="Wortman J."/>
            <person name="Fraser C.M."/>
            <person name="El-Sayed N.M.A."/>
        </authorList>
    </citation>
    <scope>NUCLEOTIDE SEQUENCE</scope>
    <source>
        <strain evidence="3">GUTat10.1</strain>
    </source>
</reference>
<dbReference type="EMBL" id="CP000071">
    <property type="protein sequence ID" value="AAZ13489.1"/>
    <property type="molecule type" value="Genomic_DNA"/>
</dbReference>
<feature type="compositionally biased region" description="Polar residues" evidence="1">
    <location>
        <begin position="25"/>
        <end position="66"/>
    </location>
</feature>